<dbReference type="Gene3D" id="3.20.20.80">
    <property type="entry name" value="Glycosidases"/>
    <property type="match status" value="1"/>
</dbReference>
<evidence type="ECO:0000256" key="6">
    <source>
        <dbReference type="ARBA" id="ARBA00023180"/>
    </source>
</evidence>
<dbReference type="InterPro" id="IPR037110">
    <property type="entry name" value="Betagal_dom2_sf"/>
</dbReference>
<organism evidence="10 11">
    <name type="scientific">Sporothrix schenckii (strain ATCC 58251 / de Perez 2211183)</name>
    <name type="common">Rose-picker's disease fungus</name>
    <dbReference type="NCBI Taxonomy" id="1391915"/>
    <lineage>
        <taxon>Eukaryota</taxon>
        <taxon>Fungi</taxon>
        <taxon>Dikarya</taxon>
        <taxon>Ascomycota</taxon>
        <taxon>Pezizomycotina</taxon>
        <taxon>Sordariomycetes</taxon>
        <taxon>Sordariomycetidae</taxon>
        <taxon>Ophiostomatales</taxon>
        <taxon>Ophiostomataceae</taxon>
        <taxon>Sporothrix</taxon>
    </lineage>
</organism>
<dbReference type="SMART" id="SM01029">
    <property type="entry name" value="BetaGal_dom2"/>
    <property type="match status" value="1"/>
</dbReference>
<dbReference type="GO" id="GO:0005975">
    <property type="term" value="P:carbohydrate metabolic process"/>
    <property type="evidence" value="ECO:0007669"/>
    <property type="project" value="InterPro"/>
</dbReference>
<sequence>MPIYFFWSYHSAAPGIFDFTSPAKDVQRLLDAAKSAGLWVIARPGPYCNAETNAGGLPLWGSDGSLGTVRTDDATYHKAWQPWIAAIGKIIAKNQISNDGPIILTQVENELTETHHTASDSLVIYMQQLEAALRAAGINTPLTSNEKGMRGAASWSSDYQDVGGAVDIYGMDSYPGGMSCTNRASGFNVVRTYGQWFSSYAALQPVSLPEFEGGWFSGWGGTFYDENNIGQRTTFQNIYMAYGGTNWGHSAAPVVYTSYDYSAPLRETRQQTTKLSQTKLVNMFATSSPDLLKTVMLGNGTGFRASSHGVFTWVLQNPDTGASFTVLQQVNTPSMSNTSTSVTLTTSAGTFTVPGVELYGRQSKILVTDYALDQHNKSALLYSSVDIATSENFGHETALVLYLKEGQTGEFAFRGDSNLTYTVFGSLKMTAITRQPRGSSSPQQAFTYTQSSGASAVLFSNDVLVYILDQATAWRFWAPRDGDNSFDVAGSSRVFILGPYLVRSARIDWTAGVLYVLGDNDSATTLEAFVGSGSGKIINTVNWNGKTLPATRTPYGSYRAAISGGQYRVSNGNVTLPQLTEWHAADSLPETQPDYDDSRWTVCNHTTTHGPVPPVTLPVLFASDYGFYVGAKVYRGRFLSTGPMPSAVNITASGGQGFGWTAWVNGHLLGGSPGVAGQATTSALLKLPTDVINIEKGRDNVLTVLVDYHGHDETSTRNGLNNPRGLLGAKLLFDKSDKDKKSRATAASSGFTTWKIMGNAGGSANIDPVRGPMNEGGLYGERLGWHLPGFSAAADSKFSKSSPTDGIKDAGVQFYVTEFMLSVPTDLDVPLGIELAAPVGTIARVQLWINGYQYGKYVPHIGPQTRFPVPPGILNMHGNNTLALSLWAMTSAGARLDKVALVGYSDGGDGKNEGRMSAYETSFFANIEQWAASSASLQLPWTDRSEFA</sequence>
<keyword evidence="5" id="KW-0378">Hydrolase</keyword>
<dbReference type="Proteomes" id="UP000018087">
    <property type="component" value="Unassembled WGS sequence"/>
</dbReference>
<dbReference type="eggNOG" id="KOG0496">
    <property type="taxonomic scope" value="Eukaryota"/>
</dbReference>
<reference evidence="11" key="1">
    <citation type="journal article" date="2014" name="Genome Announc.">
        <title>Genome sequence of the pathogenic fungus Sporothrix schenckii (ATCC 58251).</title>
        <authorList>
            <person name="Cuomo C.A."/>
            <person name="Rodriguez-Del Valle N."/>
            <person name="Perez-Sanchez L."/>
            <person name="Abouelleil A."/>
            <person name="Goldberg J."/>
            <person name="Young S."/>
            <person name="Zeng Q."/>
            <person name="Birren B.W."/>
        </authorList>
    </citation>
    <scope>NUCLEOTIDE SEQUENCE [LARGE SCALE GENOMIC DNA]</scope>
    <source>
        <strain evidence="11">ATCC 58251 / de Perez 2211183</strain>
    </source>
</reference>
<keyword evidence="7" id="KW-0326">Glycosidase</keyword>
<evidence type="ECO:0000313" key="10">
    <source>
        <dbReference type="EMBL" id="ERT02022.1"/>
    </source>
</evidence>
<dbReference type="Pfam" id="PF01301">
    <property type="entry name" value="Glyco_hydro_35"/>
    <property type="match status" value="1"/>
</dbReference>
<evidence type="ECO:0000256" key="7">
    <source>
        <dbReference type="ARBA" id="ARBA00023295"/>
    </source>
</evidence>
<dbReference type="AlphaFoldDB" id="U7Q4D2"/>
<dbReference type="InterPro" id="IPR008979">
    <property type="entry name" value="Galactose-bd-like_sf"/>
</dbReference>
<dbReference type="InterPro" id="IPR018954">
    <property type="entry name" value="Betagal_dom2"/>
</dbReference>
<dbReference type="PRINTS" id="PR00742">
    <property type="entry name" value="GLHYDRLASE35"/>
</dbReference>
<evidence type="ECO:0000256" key="3">
    <source>
        <dbReference type="ARBA" id="ARBA00012756"/>
    </source>
</evidence>
<dbReference type="SUPFAM" id="SSF117100">
    <property type="entry name" value="Beta-galactosidase LacA, domain 3"/>
    <property type="match status" value="1"/>
</dbReference>
<proteinExistence type="inferred from homology"/>
<dbReference type="InterPro" id="IPR017853">
    <property type="entry name" value="GH"/>
</dbReference>
<feature type="domain" description="Beta-galactosidase" evidence="9">
    <location>
        <begin position="290"/>
        <end position="476"/>
    </location>
</feature>
<dbReference type="InterPro" id="IPR001944">
    <property type="entry name" value="Glycoside_Hdrlase_35"/>
</dbReference>
<dbReference type="EMBL" id="KI440842">
    <property type="protein sequence ID" value="ERT02022.1"/>
    <property type="molecule type" value="Genomic_DNA"/>
</dbReference>
<dbReference type="STRING" id="1391915.U7Q4D2"/>
<evidence type="ECO:0000256" key="8">
    <source>
        <dbReference type="RuleBase" id="RU003679"/>
    </source>
</evidence>
<dbReference type="InterPro" id="IPR031330">
    <property type="entry name" value="Gly_Hdrlase_35_cat"/>
</dbReference>
<dbReference type="InterPro" id="IPR025972">
    <property type="entry name" value="BetaGal_dom3"/>
</dbReference>
<accession>U7Q4D2</accession>
<dbReference type="Pfam" id="PF13364">
    <property type="entry name" value="BetaGal_ABD2"/>
    <property type="match status" value="2"/>
</dbReference>
<evidence type="ECO:0000256" key="5">
    <source>
        <dbReference type="ARBA" id="ARBA00022801"/>
    </source>
</evidence>
<keyword evidence="6" id="KW-0325">Glycoprotein</keyword>
<dbReference type="SUPFAM" id="SSF51011">
    <property type="entry name" value="Glycosyl hydrolase domain"/>
    <property type="match status" value="1"/>
</dbReference>
<dbReference type="Pfam" id="PF10435">
    <property type="entry name" value="BetaGal_dom2"/>
    <property type="match status" value="1"/>
</dbReference>
<dbReference type="InterPro" id="IPR025300">
    <property type="entry name" value="BetaGal_jelly_roll_dom"/>
</dbReference>
<evidence type="ECO:0000256" key="2">
    <source>
        <dbReference type="ARBA" id="ARBA00009809"/>
    </source>
</evidence>
<dbReference type="Gene3D" id="2.102.20.10">
    <property type="entry name" value="Beta-galactosidase, domain 2"/>
    <property type="match status" value="1"/>
</dbReference>
<name>U7Q4D2_SPOS1</name>
<keyword evidence="11" id="KW-1185">Reference proteome</keyword>
<dbReference type="SUPFAM" id="SSF49785">
    <property type="entry name" value="Galactose-binding domain-like"/>
    <property type="match status" value="2"/>
</dbReference>
<dbReference type="EC" id="3.2.1.23" evidence="3"/>
<dbReference type="OrthoDB" id="1657402at2759"/>
<comment type="similarity">
    <text evidence="2 8">Belongs to the glycosyl hydrolase 35 family.</text>
</comment>
<evidence type="ECO:0000256" key="4">
    <source>
        <dbReference type="ARBA" id="ARBA00022729"/>
    </source>
</evidence>
<dbReference type="GO" id="GO:0004565">
    <property type="term" value="F:beta-galactosidase activity"/>
    <property type="evidence" value="ECO:0007669"/>
    <property type="project" value="UniProtKB-EC"/>
</dbReference>
<dbReference type="Gene3D" id="2.60.390.10">
    <property type="entry name" value="Beta-galactosidase, domain 3"/>
    <property type="match status" value="1"/>
</dbReference>
<gene>
    <name evidence="10" type="ORF">HMPREF1624_00317</name>
</gene>
<protein>
    <recommendedName>
        <fullName evidence="3">beta-galactosidase</fullName>
        <ecNumber evidence="3">3.2.1.23</ecNumber>
    </recommendedName>
</protein>
<dbReference type="InterPro" id="IPR036833">
    <property type="entry name" value="BetaGal_dom3_sf"/>
</dbReference>
<dbReference type="HOGENOM" id="CLU_005732_2_1_1"/>
<evidence type="ECO:0000256" key="1">
    <source>
        <dbReference type="ARBA" id="ARBA00001412"/>
    </source>
</evidence>
<dbReference type="PANTHER" id="PTHR23421">
    <property type="entry name" value="BETA-GALACTOSIDASE RELATED"/>
    <property type="match status" value="1"/>
</dbReference>
<evidence type="ECO:0000259" key="9">
    <source>
        <dbReference type="SMART" id="SM01029"/>
    </source>
</evidence>
<comment type="catalytic activity">
    <reaction evidence="1">
        <text>Hydrolysis of terminal non-reducing beta-D-galactose residues in beta-D-galactosides.</text>
        <dbReference type="EC" id="3.2.1.23"/>
    </reaction>
</comment>
<dbReference type="SUPFAM" id="SSF51445">
    <property type="entry name" value="(Trans)glycosidases"/>
    <property type="match status" value="1"/>
</dbReference>
<evidence type="ECO:0000313" key="11">
    <source>
        <dbReference type="Proteomes" id="UP000018087"/>
    </source>
</evidence>
<keyword evidence="4" id="KW-0732">Signal</keyword>
<dbReference type="Pfam" id="PF13363">
    <property type="entry name" value="BetaGal_dom3"/>
    <property type="match status" value="1"/>
</dbReference>
<dbReference type="Gene3D" id="2.60.120.260">
    <property type="entry name" value="Galactose-binding domain-like"/>
    <property type="match status" value="2"/>
</dbReference>